<feature type="non-terminal residue" evidence="1">
    <location>
        <position position="112"/>
    </location>
</feature>
<dbReference type="Proteomes" id="UP000265520">
    <property type="component" value="Unassembled WGS sequence"/>
</dbReference>
<dbReference type="AlphaFoldDB" id="A0A392S6H5"/>
<sequence>SIGDPIKHRDQLEAILDGLPNEYNALTAIIQYRSDLCPIVEAEAMLLAHEAKLEKSKKVVLSEPLSVNVAHVPPILPIDSIGSSSAAPHPFGGDFCGGRGCWNKVGSATSCL</sequence>
<dbReference type="EMBL" id="LXQA010318107">
    <property type="protein sequence ID" value="MCI43486.1"/>
    <property type="molecule type" value="Genomic_DNA"/>
</dbReference>
<evidence type="ECO:0000313" key="2">
    <source>
        <dbReference type="Proteomes" id="UP000265520"/>
    </source>
</evidence>
<name>A0A392S6H5_9FABA</name>
<reference evidence="1 2" key="1">
    <citation type="journal article" date="2018" name="Front. Plant Sci.">
        <title>Red Clover (Trifolium pratense) and Zigzag Clover (T. medium) - A Picture of Genomic Similarities and Differences.</title>
        <authorList>
            <person name="Dluhosova J."/>
            <person name="Istvanek J."/>
            <person name="Nedelnik J."/>
            <person name="Repkova J."/>
        </authorList>
    </citation>
    <scope>NUCLEOTIDE SEQUENCE [LARGE SCALE GENOMIC DNA]</scope>
    <source>
        <strain evidence="2">cv. 10/8</strain>
        <tissue evidence="1">Leaf</tissue>
    </source>
</reference>
<feature type="non-terminal residue" evidence="1">
    <location>
        <position position="1"/>
    </location>
</feature>
<comment type="caution">
    <text evidence="1">The sequence shown here is derived from an EMBL/GenBank/DDBJ whole genome shotgun (WGS) entry which is preliminary data.</text>
</comment>
<evidence type="ECO:0000313" key="1">
    <source>
        <dbReference type="EMBL" id="MCI43486.1"/>
    </source>
</evidence>
<organism evidence="1 2">
    <name type="scientific">Trifolium medium</name>
    <dbReference type="NCBI Taxonomy" id="97028"/>
    <lineage>
        <taxon>Eukaryota</taxon>
        <taxon>Viridiplantae</taxon>
        <taxon>Streptophyta</taxon>
        <taxon>Embryophyta</taxon>
        <taxon>Tracheophyta</taxon>
        <taxon>Spermatophyta</taxon>
        <taxon>Magnoliopsida</taxon>
        <taxon>eudicotyledons</taxon>
        <taxon>Gunneridae</taxon>
        <taxon>Pentapetalae</taxon>
        <taxon>rosids</taxon>
        <taxon>fabids</taxon>
        <taxon>Fabales</taxon>
        <taxon>Fabaceae</taxon>
        <taxon>Papilionoideae</taxon>
        <taxon>50 kb inversion clade</taxon>
        <taxon>NPAAA clade</taxon>
        <taxon>Hologalegina</taxon>
        <taxon>IRL clade</taxon>
        <taxon>Trifolieae</taxon>
        <taxon>Trifolium</taxon>
    </lineage>
</organism>
<proteinExistence type="predicted"/>
<protein>
    <submittedName>
        <fullName evidence="1">Retrovirus-related Pol polyprotein from transposon TNT 1-94</fullName>
    </submittedName>
</protein>
<keyword evidence="2" id="KW-1185">Reference proteome</keyword>
<accession>A0A392S6H5</accession>